<keyword evidence="1" id="KW-0732">Signal</keyword>
<protein>
    <submittedName>
        <fullName evidence="3">Copper amine oxidase domain protein</fullName>
    </submittedName>
</protein>
<feature type="domain" description="Copper amine oxidase-like N-terminal" evidence="2">
    <location>
        <begin position="30"/>
        <end position="171"/>
    </location>
</feature>
<dbReference type="Proteomes" id="UP000070442">
    <property type="component" value="Unassembled WGS sequence"/>
</dbReference>
<dbReference type="STRING" id="755172.HMPREF1863_01481"/>
<dbReference type="InterPro" id="IPR036582">
    <property type="entry name" value="Mao_N_sf"/>
</dbReference>
<dbReference type="Pfam" id="PF07833">
    <property type="entry name" value="Cu_amine_oxidN1"/>
    <property type="match status" value="1"/>
</dbReference>
<dbReference type="RefSeq" id="WP_068369000.1">
    <property type="nucleotide sequence ID" value="NZ_CAMQER010000114.1"/>
</dbReference>
<evidence type="ECO:0000256" key="1">
    <source>
        <dbReference type="SAM" id="SignalP"/>
    </source>
</evidence>
<reference evidence="4" key="1">
    <citation type="submission" date="2016-01" db="EMBL/GenBank/DDBJ databases">
        <authorList>
            <person name="Mitreva M."/>
            <person name="Pepin K.H."/>
            <person name="Mihindukulasuriya K.A."/>
            <person name="Fulton R."/>
            <person name="Fronick C."/>
            <person name="O'Laughlin M."/>
            <person name="Miner T."/>
            <person name="Herter B."/>
            <person name="Rosa B.A."/>
            <person name="Cordes M."/>
            <person name="Tomlinson C."/>
            <person name="Wollam A."/>
            <person name="Palsikar V.B."/>
            <person name="Mardis E.R."/>
            <person name="Wilson R.K."/>
        </authorList>
    </citation>
    <scope>NUCLEOTIDE SEQUENCE [LARGE SCALE GENOMIC DNA]</scope>
    <source>
        <strain evidence="4">DNF00729</strain>
    </source>
</reference>
<organism evidence="3 4">
    <name type="scientific">Aedoeadaptatus coxii</name>
    <dbReference type="NCBI Taxonomy" id="755172"/>
    <lineage>
        <taxon>Bacteria</taxon>
        <taxon>Bacillati</taxon>
        <taxon>Bacillota</taxon>
        <taxon>Tissierellia</taxon>
        <taxon>Tissierellales</taxon>
        <taxon>Peptoniphilaceae</taxon>
        <taxon>Aedoeadaptatus</taxon>
    </lineage>
</organism>
<dbReference type="EMBL" id="LSDG01000044">
    <property type="protein sequence ID" value="KXB65284.1"/>
    <property type="molecule type" value="Genomic_DNA"/>
</dbReference>
<dbReference type="AlphaFoldDB" id="A0A134AC44"/>
<dbReference type="OrthoDB" id="2379109at2"/>
<gene>
    <name evidence="3" type="ORF">HMPREF1863_01481</name>
</gene>
<keyword evidence="4" id="KW-1185">Reference proteome</keyword>
<evidence type="ECO:0000313" key="3">
    <source>
        <dbReference type="EMBL" id="KXB65284.1"/>
    </source>
</evidence>
<dbReference type="Gene3D" id="3.30.457.10">
    <property type="entry name" value="Copper amine oxidase-like, N-terminal domain"/>
    <property type="match status" value="2"/>
</dbReference>
<feature type="chain" id="PRO_5007461572" evidence="1">
    <location>
        <begin position="23"/>
        <end position="262"/>
    </location>
</feature>
<dbReference type="SUPFAM" id="SSF55383">
    <property type="entry name" value="Copper amine oxidase, domain N"/>
    <property type="match status" value="2"/>
</dbReference>
<evidence type="ECO:0000313" key="4">
    <source>
        <dbReference type="Proteomes" id="UP000070442"/>
    </source>
</evidence>
<accession>A0A134AC44</accession>
<proteinExistence type="predicted"/>
<sequence length="262" mass="30057">MKRFKLLALVLALVCIPMSVFAQRNLTLRVNGKAVESKPAAYIEKDRIMVPVRFVGEALDYQVYWNKEGRDIFLTKMNFDTNKPEAAIYLKADSAKALLIQTKDVDAFYNATIKDTFKTKDVEGILKSAKSVPLEVKPVIREDRAFIPLRAVVELFDQKISWDGKTFTVSIDAKVAKTDEEIAATWLYNKLPAEYKKAPFKLIESLDGDRDALAAKWIYAYDLIEDHPDHRVTVERYRLDLNKGIFFKYDAAHDQWIAVDKL</sequence>
<dbReference type="PATRIC" id="fig|755172.3.peg.1443"/>
<name>A0A134AC44_9FIRM</name>
<dbReference type="InterPro" id="IPR012854">
    <property type="entry name" value="Cu_amine_oxidase-like_N"/>
</dbReference>
<feature type="signal peptide" evidence="1">
    <location>
        <begin position="1"/>
        <end position="22"/>
    </location>
</feature>
<comment type="caution">
    <text evidence="3">The sequence shown here is derived from an EMBL/GenBank/DDBJ whole genome shotgun (WGS) entry which is preliminary data.</text>
</comment>
<evidence type="ECO:0000259" key="2">
    <source>
        <dbReference type="Pfam" id="PF07833"/>
    </source>
</evidence>